<name>A0A7W8ZSD8_9SPHI</name>
<organism evidence="1 2">
    <name type="scientific">Pedobacter cryoconitis</name>
    <dbReference type="NCBI Taxonomy" id="188932"/>
    <lineage>
        <taxon>Bacteria</taxon>
        <taxon>Pseudomonadati</taxon>
        <taxon>Bacteroidota</taxon>
        <taxon>Sphingobacteriia</taxon>
        <taxon>Sphingobacteriales</taxon>
        <taxon>Sphingobacteriaceae</taxon>
        <taxon>Pedobacter</taxon>
    </lineage>
</organism>
<dbReference type="Proteomes" id="UP000537204">
    <property type="component" value="Unassembled WGS sequence"/>
</dbReference>
<proteinExistence type="predicted"/>
<dbReference type="RefSeq" id="WP_183885028.1">
    <property type="nucleotide sequence ID" value="NZ_JACHCE010000011.1"/>
</dbReference>
<evidence type="ECO:0000313" key="1">
    <source>
        <dbReference type="EMBL" id="MBB5639095.1"/>
    </source>
</evidence>
<accession>A0A7W8ZSD8</accession>
<dbReference type="AlphaFoldDB" id="A0A7W8ZSD8"/>
<comment type="caution">
    <text evidence="1">The sequence shown here is derived from an EMBL/GenBank/DDBJ whole genome shotgun (WGS) entry which is preliminary data.</text>
</comment>
<evidence type="ECO:0000313" key="2">
    <source>
        <dbReference type="Proteomes" id="UP000537204"/>
    </source>
</evidence>
<reference evidence="1 2" key="1">
    <citation type="submission" date="2020-08" db="EMBL/GenBank/DDBJ databases">
        <title>Genomic Encyclopedia of Type Strains, Phase IV (KMG-V): Genome sequencing to study the core and pangenomes of soil and plant-associated prokaryotes.</title>
        <authorList>
            <person name="Whitman W."/>
        </authorList>
    </citation>
    <scope>NUCLEOTIDE SEQUENCE [LARGE SCALE GENOMIC DNA]</scope>
    <source>
        <strain evidence="1 2">S3M1</strain>
    </source>
</reference>
<dbReference type="EMBL" id="JACHCE010000011">
    <property type="protein sequence ID" value="MBB5639095.1"/>
    <property type="molecule type" value="Genomic_DNA"/>
</dbReference>
<sequence length="120" mass="13828">MDKLNIEVPFYGKQFFMLPFKKGTRILLRKTVDRCANYDSLKLPQRENQVRIVSYKGGILLLAVTVPKEKEQRVAIKVTEGFLLVSCSSHQGEKYLSYYASLSLNYLLCNGDSADFKEFY</sequence>
<protein>
    <submittedName>
        <fullName evidence="1">Uncharacterized protein</fullName>
    </submittedName>
</protein>
<gene>
    <name evidence="1" type="ORF">HDE68_005033</name>
</gene>